<dbReference type="EMBL" id="QZCG01000005">
    <property type="protein sequence ID" value="RJE85827.1"/>
    <property type="molecule type" value="Genomic_DNA"/>
</dbReference>
<feature type="domain" description="MacB-like periplasmic core" evidence="8">
    <location>
        <begin position="29"/>
        <end position="228"/>
    </location>
</feature>
<comment type="subcellular location">
    <subcellularLocation>
        <location evidence="1">Cell membrane</location>
        <topology evidence="1">Multi-pass membrane protein</topology>
    </subcellularLocation>
</comment>
<evidence type="ECO:0000259" key="8">
    <source>
        <dbReference type="Pfam" id="PF12704"/>
    </source>
</evidence>
<feature type="transmembrane region" description="Helical" evidence="6">
    <location>
        <begin position="259"/>
        <end position="277"/>
    </location>
</feature>
<keyword evidence="4 6" id="KW-1133">Transmembrane helix</keyword>
<dbReference type="AlphaFoldDB" id="A0A418SXY9"/>
<dbReference type="PANTHER" id="PTHR43738:SF3">
    <property type="entry name" value="ABC TRANSPORTER PERMEASE"/>
    <property type="match status" value="1"/>
</dbReference>
<gene>
    <name evidence="9" type="ORF">D3P04_08725</name>
</gene>
<evidence type="ECO:0000259" key="7">
    <source>
        <dbReference type="Pfam" id="PF02687"/>
    </source>
</evidence>
<feature type="transmembrane region" description="Helical" evidence="6">
    <location>
        <begin position="20"/>
        <end position="39"/>
    </location>
</feature>
<proteinExistence type="predicted"/>
<sequence>MRFLSLILANASRGRARLAFTLGSVVVAFLLLGLMLPVLRVFDSRVDFADANRLMVLNKASMMRPLPINYKDRIAELDNVEEVGHFTFFGAAYQSGSNQIPAIVTEPENFPVMVEEVEFRDADALSNWQADPSSIAVGRDLANKHGWKIGDLVPLHSSIYNRSDGNPVWTFRVGAIFDGAAEDSVTDSVVIPYEYFNNERIKGEDTVGWFAVRIADANKAEATGKAIDVLFENSPNETATTTERAFAKSFLNQVGDFKTLIGATLILVFWTLILITANAQMQSIRERFGDFAVMRILGFRKRHITRIILSESLLTMFSGGIIGMAIAGIAVLIVSAKAEALLSLLSLDWRDWLIGAGMMIATGVIVATIPAILAARQNIIDGLAETL</sequence>
<dbReference type="PANTHER" id="PTHR43738">
    <property type="entry name" value="ABC TRANSPORTER, MEMBRANE PROTEIN"/>
    <property type="match status" value="1"/>
</dbReference>
<name>A0A418SXY9_9RHOB</name>
<reference evidence="10" key="1">
    <citation type="submission" date="2018-09" db="EMBL/GenBank/DDBJ databases">
        <title>Acidovorax cavernicola nov. sp. isolated from Gruta de las Maravillas (Aracena, Spain).</title>
        <authorList>
            <person name="Jurado V."/>
            <person name="Gutierrez-Patricio S."/>
            <person name="Gonzalez-Pimentel J.L."/>
            <person name="Miller A.Z."/>
            <person name="Laiz L."/>
            <person name="Saiz-Jimenez C."/>
        </authorList>
    </citation>
    <scope>NUCLEOTIDE SEQUENCE [LARGE SCALE GENOMIC DNA]</scope>
    <source>
        <strain evidence="10">1011MAR3C25</strain>
    </source>
</reference>
<dbReference type="RefSeq" id="WP_119747925.1">
    <property type="nucleotide sequence ID" value="NZ_QZCG01000005.1"/>
</dbReference>
<feature type="transmembrane region" description="Helical" evidence="6">
    <location>
        <begin position="353"/>
        <end position="375"/>
    </location>
</feature>
<dbReference type="InterPro" id="IPR003838">
    <property type="entry name" value="ABC3_permease_C"/>
</dbReference>
<evidence type="ECO:0000256" key="1">
    <source>
        <dbReference type="ARBA" id="ARBA00004651"/>
    </source>
</evidence>
<accession>A0A418SXY9</accession>
<keyword evidence="3 6" id="KW-0812">Transmembrane</keyword>
<protein>
    <submittedName>
        <fullName evidence="9">FtsX-like permease family protein</fullName>
    </submittedName>
</protein>
<dbReference type="Proteomes" id="UP000284202">
    <property type="component" value="Unassembled WGS sequence"/>
</dbReference>
<evidence type="ECO:0000313" key="9">
    <source>
        <dbReference type="EMBL" id="RJE85827.1"/>
    </source>
</evidence>
<feature type="transmembrane region" description="Helical" evidence="6">
    <location>
        <begin position="307"/>
        <end position="333"/>
    </location>
</feature>
<evidence type="ECO:0000256" key="3">
    <source>
        <dbReference type="ARBA" id="ARBA00022692"/>
    </source>
</evidence>
<keyword evidence="2" id="KW-1003">Cell membrane</keyword>
<feature type="domain" description="ABC3 transporter permease C-terminal" evidence="7">
    <location>
        <begin position="265"/>
        <end position="379"/>
    </location>
</feature>
<dbReference type="Pfam" id="PF12704">
    <property type="entry name" value="MacB_PCD"/>
    <property type="match status" value="1"/>
</dbReference>
<organism evidence="9 10">
    <name type="scientific">Paracoccus onubensis</name>
    <dbReference type="NCBI Taxonomy" id="1675788"/>
    <lineage>
        <taxon>Bacteria</taxon>
        <taxon>Pseudomonadati</taxon>
        <taxon>Pseudomonadota</taxon>
        <taxon>Alphaproteobacteria</taxon>
        <taxon>Rhodobacterales</taxon>
        <taxon>Paracoccaceae</taxon>
        <taxon>Paracoccus</taxon>
    </lineage>
</organism>
<evidence type="ECO:0000256" key="6">
    <source>
        <dbReference type="SAM" id="Phobius"/>
    </source>
</evidence>
<evidence type="ECO:0000256" key="4">
    <source>
        <dbReference type="ARBA" id="ARBA00022989"/>
    </source>
</evidence>
<dbReference type="Pfam" id="PF02687">
    <property type="entry name" value="FtsX"/>
    <property type="match status" value="1"/>
</dbReference>
<dbReference type="InterPro" id="IPR051125">
    <property type="entry name" value="ABC-4/HrtB_transporter"/>
</dbReference>
<dbReference type="OrthoDB" id="9775474at2"/>
<evidence type="ECO:0000256" key="5">
    <source>
        <dbReference type="ARBA" id="ARBA00023136"/>
    </source>
</evidence>
<evidence type="ECO:0000313" key="10">
    <source>
        <dbReference type="Proteomes" id="UP000284202"/>
    </source>
</evidence>
<dbReference type="InterPro" id="IPR025857">
    <property type="entry name" value="MacB_PCD"/>
</dbReference>
<comment type="caution">
    <text evidence="9">The sequence shown here is derived from an EMBL/GenBank/DDBJ whole genome shotgun (WGS) entry which is preliminary data.</text>
</comment>
<keyword evidence="10" id="KW-1185">Reference proteome</keyword>
<evidence type="ECO:0000256" key="2">
    <source>
        <dbReference type="ARBA" id="ARBA00022475"/>
    </source>
</evidence>
<keyword evidence="5 6" id="KW-0472">Membrane</keyword>
<dbReference type="GO" id="GO:0005886">
    <property type="term" value="C:plasma membrane"/>
    <property type="evidence" value="ECO:0007669"/>
    <property type="project" value="UniProtKB-SubCell"/>
</dbReference>